<evidence type="ECO:0000313" key="6">
    <source>
        <dbReference type="EMBL" id="GET21799.1"/>
    </source>
</evidence>
<dbReference type="InterPro" id="IPR000595">
    <property type="entry name" value="cNMP-bd_dom"/>
</dbReference>
<keyword evidence="2" id="KW-0238">DNA-binding</keyword>
<dbReference type="PANTHER" id="PTHR24567">
    <property type="entry name" value="CRP FAMILY TRANSCRIPTIONAL REGULATORY PROTEIN"/>
    <property type="match status" value="1"/>
</dbReference>
<evidence type="ECO:0000256" key="3">
    <source>
        <dbReference type="ARBA" id="ARBA00023163"/>
    </source>
</evidence>
<dbReference type="OrthoDB" id="1118445at2"/>
<dbReference type="Pfam" id="PF13545">
    <property type="entry name" value="HTH_Crp_2"/>
    <property type="match status" value="1"/>
</dbReference>
<dbReference type="GO" id="GO:0003700">
    <property type="term" value="F:DNA-binding transcription factor activity"/>
    <property type="evidence" value="ECO:0007669"/>
    <property type="project" value="TreeGrafter"/>
</dbReference>
<reference evidence="7 8" key="1">
    <citation type="submission" date="2018-03" db="EMBL/GenBank/DDBJ databases">
        <title>Genomic Encyclopedia of Archaeal and Bacterial Type Strains, Phase II (KMG-II): from individual species to whole genera.</title>
        <authorList>
            <person name="Goeker M."/>
        </authorList>
    </citation>
    <scope>NUCLEOTIDE SEQUENCE [LARGE SCALE GENOMIC DNA]</scope>
    <source>
        <strain evidence="7 8">DSM 27267</strain>
    </source>
</reference>
<reference evidence="6 9" key="2">
    <citation type="submission" date="2019-10" db="EMBL/GenBank/DDBJ databases">
        <title>Prolixibacter strains distinguished by the presence of nitrate reductase genes were adept at nitrate-dependent anaerobic corrosion of metallic iron and carbon steel.</title>
        <authorList>
            <person name="Iino T."/>
            <person name="Shono N."/>
            <person name="Ito K."/>
            <person name="Nakamura R."/>
            <person name="Sueoka K."/>
            <person name="Harayama S."/>
            <person name="Ohkuma M."/>
        </authorList>
    </citation>
    <scope>NUCLEOTIDE SEQUENCE [LARGE SCALE GENOMIC DNA]</scope>
    <source>
        <strain evidence="6 9">MIC1-1</strain>
    </source>
</reference>
<dbReference type="EMBL" id="PYGC01000004">
    <property type="protein sequence ID" value="PSK83318.1"/>
    <property type="molecule type" value="Genomic_DNA"/>
</dbReference>
<comment type="caution">
    <text evidence="7">The sequence shown here is derived from an EMBL/GenBank/DDBJ whole genome shotgun (WGS) entry which is preliminary data.</text>
</comment>
<evidence type="ECO:0000313" key="9">
    <source>
        <dbReference type="Proteomes" id="UP000396862"/>
    </source>
</evidence>
<feature type="domain" description="Cyclic nucleotide-binding" evidence="4">
    <location>
        <begin position="19"/>
        <end position="122"/>
    </location>
</feature>
<dbReference type="SUPFAM" id="SSF51206">
    <property type="entry name" value="cAMP-binding domain-like"/>
    <property type="match status" value="1"/>
</dbReference>
<dbReference type="GO" id="GO:0005829">
    <property type="term" value="C:cytosol"/>
    <property type="evidence" value="ECO:0007669"/>
    <property type="project" value="TreeGrafter"/>
</dbReference>
<organism evidence="7 8">
    <name type="scientific">Prolixibacter denitrificans</name>
    <dbReference type="NCBI Taxonomy" id="1541063"/>
    <lineage>
        <taxon>Bacteria</taxon>
        <taxon>Pseudomonadati</taxon>
        <taxon>Bacteroidota</taxon>
        <taxon>Bacteroidia</taxon>
        <taxon>Marinilabiliales</taxon>
        <taxon>Prolixibacteraceae</taxon>
        <taxon>Prolixibacter</taxon>
    </lineage>
</organism>
<dbReference type="Gene3D" id="1.10.10.10">
    <property type="entry name" value="Winged helix-like DNA-binding domain superfamily/Winged helix DNA-binding domain"/>
    <property type="match status" value="1"/>
</dbReference>
<name>A0A2P8CEA8_9BACT</name>
<dbReference type="PANTHER" id="PTHR24567:SF26">
    <property type="entry name" value="REGULATORY PROTEIN YEIL"/>
    <property type="match status" value="1"/>
</dbReference>
<dbReference type="InterPro" id="IPR018490">
    <property type="entry name" value="cNMP-bd_dom_sf"/>
</dbReference>
<evidence type="ECO:0000256" key="2">
    <source>
        <dbReference type="ARBA" id="ARBA00023125"/>
    </source>
</evidence>
<evidence type="ECO:0000256" key="1">
    <source>
        <dbReference type="ARBA" id="ARBA00023015"/>
    </source>
</evidence>
<sequence>MIDNSTKTSCLLCQNKSACFEKLSEEELLSVDERRVELHYRKGEVIAKQGSFVTHILFLKKGLTKIYREIDKDNNLILNFYPSGKLMGLSSLYMNSILQFSIAAVEDSVICAMDIHIFEKFVRQNGQFAASIIHAINQHFAHRTEKLVSLTQKQMNGRLAEAFLFFADQLYRSDSFHLSLTRKDIAEFTGMSVMSVVRGIKDFKENGILEDSNGDITLLKRDMLEKISQTG</sequence>
<dbReference type="RefSeq" id="WP_106542110.1">
    <property type="nucleotide sequence ID" value="NZ_BLAU01000001.1"/>
</dbReference>
<feature type="domain" description="HTH crp-type" evidence="5">
    <location>
        <begin position="153"/>
        <end position="222"/>
    </location>
</feature>
<keyword evidence="3" id="KW-0804">Transcription</keyword>
<dbReference type="EMBL" id="BLAU01000001">
    <property type="protein sequence ID" value="GET21799.1"/>
    <property type="molecule type" value="Genomic_DNA"/>
</dbReference>
<dbReference type="CDD" id="cd00038">
    <property type="entry name" value="CAP_ED"/>
    <property type="match status" value="1"/>
</dbReference>
<dbReference type="Proteomes" id="UP000396862">
    <property type="component" value="Unassembled WGS sequence"/>
</dbReference>
<dbReference type="SMART" id="SM00100">
    <property type="entry name" value="cNMP"/>
    <property type="match status" value="1"/>
</dbReference>
<dbReference type="Pfam" id="PF00027">
    <property type="entry name" value="cNMP_binding"/>
    <property type="match status" value="1"/>
</dbReference>
<dbReference type="AlphaFoldDB" id="A0A2P8CEA8"/>
<dbReference type="Proteomes" id="UP000240621">
    <property type="component" value="Unassembled WGS sequence"/>
</dbReference>
<keyword evidence="9" id="KW-1185">Reference proteome</keyword>
<gene>
    <name evidence="7" type="ORF">CLV93_104248</name>
    <name evidence="6" type="ORF">JCM18694_20450</name>
</gene>
<dbReference type="Gene3D" id="2.60.120.10">
    <property type="entry name" value="Jelly Rolls"/>
    <property type="match status" value="1"/>
</dbReference>
<accession>A0A2P8CEA8</accession>
<protein>
    <submittedName>
        <fullName evidence="7">CRP-like cAMP-binding protein</fullName>
    </submittedName>
</protein>
<dbReference type="SUPFAM" id="SSF46785">
    <property type="entry name" value="Winged helix' DNA-binding domain"/>
    <property type="match status" value="1"/>
</dbReference>
<evidence type="ECO:0000259" key="4">
    <source>
        <dbReference type="PROSITE" id="PS50042"/>
    </source>
</evidence>
<evidence type="ECO:0000259" key="5">
    <source>
        <dbReference type="PROSITE" id="PS51063"/>
    </source>
</evidence>
<dbReference type="InterPro" id="IPR050397">
    <property type="entry name" value="Env_Response_Regulators"/>
</dbReference>
<dbReference type="PROSITE" id="PS51063">
    <property type="entry name" value="HTH_CRP_2"/>
    <property type="match status" value="1"/>
</dbReference>
<dbReference type="InterPro" id="IPR012318">
    <property type="entry name" value="HTH_CRP"/>
</dbReference>
<evidence type="ECO:0000313" key="7">
    <source>
        <dbReference type="EMBL" id="PSK83318.1"/>
    </source>
</evidence>
<dbReference type="PROSITE" id="PS50042">
    <property type="entry name" value="CNMP_BINDING_3"/>
    <property type="match status" value="1"/>
</dbReference>
<dbReference type="InterPro" id="IPR014710">
    <property type="entry name" value="RmlC-like_jellyroll"/>
</dbReference>
<dbReference type="InterPro" id="IPR036390">
    <property type="entry name" value="WH_DNA-bd_sf"/>
</dbReference>
<dbReference type="SMART" id="SM00419">
    <property type="entry name" value="HTH_CRP"/>
    <property type="match status" value="1"/>
</dbReference>
<evidence type="ECO:0000313" key="8">
    <source>
        <dbReference type="Proteomes" id="UP000240621"/>
    </source>
</evidence>
<keyword evidence="1" id="KW-0805">Transcription regulation</keyword>
<proteinExistence type="predicted"/>
<dbReference type="GO" id="GO:0003677">
    <property type="term" value="F:DNA binding"/>
    <property type="evidence" value="ECO:0007669"/>
    <property type="project" value="UniProtKB-KW"/>
</dbReference>
<dbReference type="InterPro" id="IPR036388">
    <property type="entry name" value="WH-like_DNA-bd_sf"/>
</dbReference>